<dbReference type="EMBL" id="CP002364">
    <property type="protein sequence ID" value="ADW17548.1"/>
    <property type="molecule type" value="Genomic_DNA"/>
</dbReference>
<sequence>MFRRHLFPVVAALFLVLAGGSSAFAEEQPTVPPPPAAMDHGTHNTASPAPPADHSGHAADKAGEAAQPPAGHDMAAMHKQHEAIMAHVATLRTEMTAIKATTDVQERKQLMQAHLTSMTKALNMLNGLGCGAMMQSGKCPMMQNMQHGQGHGDKQGHAGSAMPHGGMDMGHMAMCQQMMQQKAELTNSLLEQLIEMQGQLLEGGK</sequence>
<evidence type="ECO:0000313" key="3">
    <source>
        <dbReference type="EMBL" id="ADW17548.1"/>
    </source>
</evidence>
<keyword evidence="2" id="KW-0732">Signal</keyword>
<reference evidence="3 4" key="1">
    <citation type="journal article" date="2011" name="Stand. Genomic Sci.">
        <title>Complete genome sequence of Desulfobulbus propionicus type strain (1pr3).</title>
        <authorList>
            <person name="Pagani I."/>
            <person name="Lapidus A."/>
            <person name="Nolan M."/>
            <person name="Lucas S."/>
            <person name="Hammon N."/>
            <person name="Deshpande S."/>
            <person name="Cheng J.F."/>
            <person name="Chertkov O."/>
            <person name="Davenport K."/>
            <person name="Tapia R."/>
            <person name="Han C."/>
            <person name="Goodwin L."/>
            <person name="Pitluck S."/>
            <person name="Liolios K."/>
            <person name="Mavromatis K."/>
            <person name="Ivanova N."/>
            <person name="Mikhailova N."/>
            <person name="Pati A."/>
            <person name="Chen A."/>
            <person name="Palaniappan K."/>
            <person name="Land M."/>
            <person name="Hauser L."/>
            <person name="Chang Y.J."/>
            <person name="Jeffries C.D."/>
            <person name="Detter J.C."/>
            <person name="Brambilla E."/>
            <person name="Kannan K.P."/>
            <person name="Djao O.D."/>
            <person name="Rohde M."/>
            <person name="Pukall R."/>
            <person name="Spring S."/>
            <person name="Goker M."/>
            <person name="Sikorski J."/>
            <person name="Woyke T."/>
            <person name="Bristow J."/>
            <person name="Eisen J.A."/>
            <person name="Markowitz V."/>
            <person name="Hugenholtz P."/>
            <person name="Kyrpides N.C."/>
            <person name="Klenk H.P."/>
        </authorList>
    </citation>
    <scope>NUCLEOTIDE SEQUENCE [LARGE SCALE GENOMIC DNA]</scope>
    <source>
        <strain evidence="4">ATCC 33891 / DSM 2032 / 1pr3</strain>
    </source>
</reference>
<proteinExistence type="predicted"/>
<evidence type="ECO:0000313" key="4">
    <source>
        <dbReference type="Proteomes" id="UP000006365"/>
    </source>
</evidence>
<dbReference type="RefSeq" id="WP_015724089.1">
    <property type="nucleotide sequence ID" value="NC_014972.1"/>
</dbReference>
<evidence type="ECO:0000256" key="2">
    <source>
        <dbReference type="SAM" id="SignalP"/>
    </source>
</evidence>
<feature type="signal peptide" evidence="2">
    <location>
        <begin position="1"/>
        <end position="25"/>
    </location>
</feature>
<accession>A0A7U3YLE9</accession>
<evidence type="ECO:0000256" key="1">
    <source>
        <dbReference type="SAM" id="MobiDB-lite"/>
    </source>
</evidence>
<dbReference type="Proteomes" id="UP000006365">
    <property type="component" value="Chromosome"/>
</dbReference>
<dbReference type="KEGG" id="dpr:Despr_1385"/>
<name>A0A7U3YLE9_DESPD</name>
<protein>
    <submittedName>
        <fullName evidence="3">Uncharacterized protein</fullName>
    </submittedName>
</protein>
<feature type="region of interest" description="Disordered" evidence="1">
    <location>
        <begin position="25"/>
        <end position="74"/>
    </location>
</feature>
<organism evidence="3 4">
    <name type="scientific">Desulfobulbus propionicus (strain ATCC 33891 / DSM 2032 / VKM B-1956 / 1pr3)</name>
    <dbReference type="NCBI Taxonomy" id="577650"/>
    <lineage>
        <taxon>Bacteria</taxon>
        <taxon>Pseudomonadati</taxon>
        <taxon>Thermodesulfobacteriota</taxon>
        <taxon>Desulfobulbia</taxon>
        <taxon>Desulfobulbales</taxon>
        <taxon>Desulfobulbaceae</taxon>
        <taxon>Desulfobulbus</taxon>
    </lineage>
</organism>
<feature type="chain" id="PRO_5030644047" evidence="2">
    <location>
        <begin position="26"/>
        <end position="205"/>
    </location>
</feature>
<dbReference type="AlphaFoldDB" id="A0A7U3YLE9"/>
<feature type="compositionally biased region" description="Basic and acidic residues" evidence="1">
    <location>
        <begin position="54"/>
        <end position="63"/>
    </location>
</feature>
<keyword evidence="4" id="KW-1185">Reference proteome</keyword>
<gene>
    <name evidence="3" type="ordered locus">Despr_1385</name>
</gene>